<gene>
    <name evidence="9" type="ORF">PoB_004470100</name>
</gene>
<evidence type="ECO:0000313" key="9">
    <source>
        <dbReference type="EMBL" id="GFO18196.1"/>
    </source>
</evidence>
<keyword evidence="3" id="KW-0328">Glycosyltransferase</keyword>
<evidence type="ECO:0000256" key="7">
    <source>
        <dbReference type="ARBA" id="ARBA00023136"/>
    </source>
</evidence>
<keyword evidence="4" id="KW-0808">Transferase</keyword>
<keyword evidence="5" id="KW-0812">Transmembrane</keyword>
<dbReference type="InterPro" id="IPR008166">
    <property type="entry name" value="Glyco_transf_92"/>
</dbReference>
<evidence type="ECO:0000256" key="2">
    <source>
        <dbReference type="ARBA" id="ARBA00007647"/>
    </source>
</evidence>
<dbReference type="Pfam" id="PF01697">
    <property type="entry name" value="Glyco_transf_92"/>
    <property type="match status" value="2"/>
</dbReference>
<dbReference type="GO" id="GO:0016020">
    <property type="term" value="C:membrane"/>
    <property type="evidence" value="ECO:0007669"/>
    <property type="project" value="UniProtKB-SubCell"/>
</dbReference>
<dbReference type="AlphaFoldDB" id="A0AAV4BH52"/>
<organism evidence="9 10">
    <name type="scientific">Plakobranchus ocellatus</name>
    <dbReference type="NCBI Taxonomy" id="259542"/>
    <lineage>
        <taxon>Eukaryota</taxon>
        <taxon>Metazoa</taxon>
        <taxon>Spiralia</taxon>
        <taxon>Lophotrochozoa</taxon>
        <taxon>Mollusca</taxon>
        <taxon>Gastropoda</taxon>
        <taxon>Heterobranchia</taxon>
        <taxon>Euthyneura</taxon>
        <taxon>Panpulmonata</taxon>
        <taxon>Sacoglossa</taxon>
        <taxon>Placobranchoidea</taxon>
        <taxon>Plakobranchidae</taxon>
        <taxon>Plakobranchus</taxon>
    </lineage>
</organism>
<evidence type="ECO:0000256" key="4">
    <source>
        <dbReference type="ARBA" id="ARBA00022679"/>
    </source>
</evidence>
<feature type="region of interest" description="Disordered" evidence="8">
    <location>
        <begin position="183"/>
        <end position="267"/>
    </location>
</feature>
<accession>A0AAV4BH52</accession>
<keyword evidence="10" id="KW-1185">Reference proteome</keyword>
<proteinExistence type="inferred from homology"/>
<dbReference type="GO" id="GO:0005737">
    <property type="term" value="C:cytoplasm"/>
    <property type="evidence" value="ECO:0007669"/>
    <property type="project" value="TreeGrafter"/>
</dbReference>
<evidence type="ECO:0000256" key="3">
    <source>
        <dbReference type="ARBA" id="ARBA00022676"/>
    </source>
</evidence>
<evidence type="ECO:0000256" key="6">
    <source>
        <dbReference type="ARBA" id="ARBA00022989"/>
    </source>
</evidence>
<protein>
    <submittedName>
        <fullName evidence="9">Upf0392 protein f13g3.3-like isoform x2</fullName>
    </submittedName>
</protein>
<keyword evidence="6" id="KW-1133">Transmembrane helix</keyword>
<reference evidence="9 10" key="1">
    <citation type="journal article" date="2021" name="Elife">
        <title>Chloroplast acquisition without the gene transfer in kleptoplastic sea slugs, Plakobranchus ocellatus.</title>
        <authorList>
            <person name="Maeda T."/>
            <person name="Takahashi S."/>
            <person name="Yoshida T."/>
            <person name="Shimamura S."/>
            <person name="Takaki Y."/>
            <person name="Nagai Y."/>
            <person name="Toyoda A."/>
            <person name="Suzuki Y."/>
            <person name="Arimoto A."/>
            <person name="Ishii H."/>
            <person name="Satoh N."/>
            <person name="Nishiyama T."/>
            <person name="Hasebe M."/>
            <person name="Maruyama T."/>
            <person name="Minagawa J."/>
            <person name="Obokata J."/>
            <person name="Shigenobu S."/>
        </authorList>
    </citation>
    <scope>NUCLEOTIDE SEQUENCE [LARGE SCALE GENOMIC DNA]</scope>
</reference>
<evidence type="ECO:0000313" key="10">
    <source>
        <dbReference type="Proteomes" id="UP000735302"/>
    </source>
</evidence>
<dbReference type="GO" id="GO:0016757">
    <property type="term" value="F:glycosyltransferase activity"/>
    <property type="evidence" value="ECO:0007669"/>
    <property type="project" value="UniProtKB-KW"/>
</dbReference>
<evidence type="ECO:0000256" key="5">
    <source>
        <dbReference type="ARBA" id="ARBA00022692"/>
    </source>
</evidence>
<dbReference type="Proteomes" id="UP000735302">
    <property type="component" value="Unassembled WGS sequence"/>
</dbReference>
<dbReference type="EMBL" id="BLXT01004938">
    <property type="protein sequence ID" value="GFO18196.1"/>
    <property type="molecule type" value="Genomic_DNA"/>
</dbReference>
<sequence>MAAINDCLHRYRERSKFMTFTDLDEYIIPRSHKTWSQFINHVQSSNSRQSGFLFRTTIFRQEWTQPAQAYRGVADTYRSSILSHTQRENYTFKPRLRSKMIVDPKKVEEMGVYFAWRTSEKTYTVPETDGLVHSYRKALPKDQYTEDEWQRLSTPVTDLYVVETFGEKLAARLKEVWAKLPEMNQKEQKQKDSVDLQEQENQDIQKQEESTEAQQQAKNLDAHKQTDAQKQVERPDEHKEAESIDVQKDVENLNVRNEKESPHGAKTASVISKSESYHSFQMVEGVGSFLLVYAAIWEGTSVRIISIKKLDEPITNLLCVFWDSLDQTSTGVTVKANVSDLPESQGGKHTAAYITCPVPPESKGKPPVLVGLGKSKGASSKPEVTLPIEARNEPKPDGSGENAKVEFTLCVPTMFRYGNAAQLVEKLEMSRLLGVRRIVFFNLSVSDNVDAVLRMYMQDWSEGRESLEVVVNPWQLPRVPQEGQTKHLDIHYFGQMAGIDYCLHRYRRFTKYMIFSDLDEYLIPLQHANLSHLISELVKQDHLSKMFVFRSTVFDHGRPSPAQGYEAKAVQFGSSLLGFTWRDDFFYPARLRSKLIVDPTSVEEMGIHFVWRGSGSTVAIPVDVGMVGHYRHRLKGCRPQVKDTRVVDKFGKRLAARLKEVWSRLPDVPLGWDPLEKPAPSSC</sequence>
<evidence type="ECO:0000256" key="8">
    <source>
        <dbReference type="SAM" id="MobiDB-lite"/>
    </source>
</evidence>
<evidence type="ECO:0000256" key="1">
    <source>
        <dbReference type="ARBA" id="ARBA00004167"/>
    </source>
</evidence>
<comment type="similarity">
    <text evidence="2">Belongs to the glycosyltransferase 92 family.</text>
</comment>
<feature type="compositionally biased region" description="Basic and acidic residues" evidence="8">
    <location>
        <begin position="220"/>
        <end position="263"/>
    </location>
</feature>
<comment type="caution">
    <text evidence="9">The sequence shown here is derived from an EMBL/GenBank/DDBJ whole genome shotgun (WGS) entry which is preliminary data.</text>
</comment>
<dbReference type="PANTHER" id="PTHR21461">
    <property type="entry name" value="GLYCOSYLTRANSFERASE FAMILY 92 PROTEIN"/>
    <property type="match status" value="1"/>
</dbReference>
<dbReference type="PANTHER" id="PTHR21461:SF69">
    <property type="entry name" value="GLYCOSYLTRANSFERASE FAMILY 92 PROTEIN"/>
    <property type="match status" value="1"/>
</dbReference>
<name>A0AAV4BH52_9GAST</name>
<keyword evidence="7" id="KW-0472">Membrane</keyword>
<comment type="subcellular location">
    <subcellularLocation>
        <location evidence="1">Membrane</location>
        <topology evidence="1">Single-pass membrane protein</topology>
    </subcellularLocation>
</comment>
<feature type="compositionally biased region" description="Basic and acidic residues" evidence="8">
    <location>
        <begin position="184"/>
        <end position="194"/>
    </location>
</feature>